<dbReference type="Pfam" id="PF02923">
    <property type="entry name" value="BamHI"/>
    <property type="match status" value="1"/>
</dbReference>
<evidence type="ECO:0000313" key="2">
    <source>
        <dbReference type="Proteomes" id="UP000008561"/>
    </source>
</evidence>
<gene>
    <name evidence="1" type="ordered locus">Dole_0937</name>
</gene>
<dbReference type="Gene3D" id="3.40.91.20">
    <property type="match status" value="1"/>
</dbReference>
<dbReference type="GO" id="GO:0000287">
    <property type="term" value="F:magnesium ion binding"/>
    <property type="evidence" value="ECO:0007669"/>
    <property type="project" value="InterPro"/>
</dbReference>
<dbReference type="InterPro" id="IPR011335">
    <property type="entry name" value="Restrct_endonuc-II-like"/>
</dbReference>
<sequence>MKKLQSSGWRLETPVDVATVRRPGPMDATIEVNGRLFCVEWETGNISSSHRAVNKMALGILKDILIGGVLILPTRKMYNYLTDRIGNFLELSPYFPLWKSLQVDEGLLAIIAIEHDGVSKDVERIPKGTDGRAII</sequence>
<protein>
    <submittedName>
        <fullName evidence="1">Restriction endonuclease BamHI</fullName>
    </submittedName>
</protein>
<dbReference type="SUPFAM" id="SSF52980">
    <property type="entry name" value="Restriction endonuclease-like"/>
    <property type="match status" value="1"/>
</dbReference>
<proteinExistence type="predicted"/>
<dbReference type="eggNOG" id="ENOG502Z7UV">
    <property type="taxonomic scope" value="Bacteria"/>
</dbReference>
<reference evidence="1 2" key="1">
    <citation type="submission" date="2007-10" db="EMBL/GenBank/DDBJ databases">
        <title>Complete sequence of Desulfococcus oleovorans Hxd3.</title>
        <authorList>
            <consortium name="US DOE Joint Genome Institute"/>
            <person name="Copeland A."/>
            <person name="Lucas S."/>
            <person name="Lapidus A."/>
            <person name="Barry K."/>
            <person name="Glavina del Rio T."/>
            <person name="Dalin E."/>
            <person name="Tice H."/>
            <person name="Pitluck S."/>
            <person name="Kiss H."/>
            <person name="Brettin T."/>
            <person name="Bruce D."/>
            <person name="Detter J.C."/>
            <person name="Han C."/>
            <person name="Schmutz J."/>
            <person name="Larimer F."/>
            <person name="Land M."/>
            <person name="Hauser L."/>
            <person name="Kyrpides N."/>
            <person name="Kim E."/>
            <person name="Wawrik B."/>
            <person name="Richardson P."/>
        </authorList>
    </citation>
    <scope>NUCLEOTIDE SEQUENCE [LARGE SCALE GENOMIC DNA]</scope>
    <source>
        <strain evidence="2">DSM 6200 / JCM 39069 / Hxd3</strain>
    </source>
</reference>
<keyword evidence="2" id="KW-1185">Reference proteome</keyword>
<dbReference type="REBASE" id="16463">
    <property type="entry name" value="DolHORF939P"/>
</dbReference>
<keyword evidence="1" id="KW-0540">Nuclease</keyword>
<dbReference type="InterPro" id="IPR011338">
    <property type="entry name" value="BamHI/BglII/BstY"/>
</dbReference>
<name>A8ZWD9_DESOH</name>
<organism evidence="1 2">
    <name type="scientific">Desulfosudis oleivorans (strain DSM 6200 / JCM 39069 / Hxd3)</name>
    <name type="common">Desulfococcus oleovorans</name>
    <dbReference type="NCBI Taxonomy" id="96561"/>
    <lineage>
        <taxon>Bacteria</taxon>
        <taxon>Pseudomonadati</taxon>
        <taxon>Thermodesulfobacteriota</taxon>
        <taxon>Desulfobacteria</taxon>
        <taxon>Desulfobacterales</taxon>
        <taxon>Desulfosudaceae</taxon>
        <taxon>Desulfosudis</taxon>
    </lineage>
</organism>
<dbReference type="GO" id="GO:0009307">
    <property type="term" value="P:DNA restriction-modification system"/>
    <property type="evidence" value="ECO:0007669"/>
    <property type="project" value="InterPro"/>
</dbReference>
<dbReference type="InterPro" id="IPR004194">
    <property type="entry name" value="Restrct_endonuc_II_BamHI"/>
</dbReference>
<dbReference type="Proteomes" id="UP000008561">
    <property type="component" value="Chromosome"/>
</dbReference>
<dbReference type="HOGENOM" id="CLU_1882402_0_0_7"/>
<dbReference type="GO" id="GO:0003677">
    <property type="term" value="F:DNA binding"/>
    <property type="evidence" value="ECO:0007669"/>
    <property type="project" value="InterPro"/>
</dbReference>
<dbReference type="EMBL" id="CP000859">
    <property type="protein sequence ID" value="ABW66747.1"/>
    <property type="molecule type" value="Genomic_DNA"/>
</dbReference>
<accession>A8ZWD9</accession>
<dbReference type="AlphaFoldDB" id="A8ZWD9"/>
<keyword evidence="1" id="KW-0378">Hydrolase</keyword>
<dbReference type="GO" id="GO:0009036">
    <property type="term" value="F:type II site-specific deoxyribonuclease activity"/>
    <property type="evidence" value="ECO:0007669"/>
    <property type="project" value="InterPro"/>
</dbReference>
<dbReference type="KEGG" id="dol:Dole_0937"/>
<keyword evidence="1" id="KW-0255">Endonuclease</keyword>
<evidence type="ECO:0000313" key="1">
    <source>
        <dbReference type="EMBL" id="ABW66747.1"/>
    </source>
</evidence>